<proteinExistence type="predicted"/>
<dbReference type="PANTHER" id="PTHR13318">
    <property type="entry name" value="PARTNER OF PAIRED, ISOFORM B-RELATED"/>
    <property type="match status" value="1"/>
</dbReference>
<protein>
    <recommendedName>
        <fullName evidence="2">F-box domain-containing protein</fullName>
    </recommendedName>
</protein>
<feature type="compositionally biased region" description="Acidic residues" evidence="1">
    <location>
        <begin position="470"/>
        <end position="483"/>
    </location>
</feature>
<feature type="region of interest" description="Disordered" evidence="1">
    <location>
        <begin position="470"/>
        <end position="491"/>
    </location>
</feature>
<reference evidence="3" key="1">
    <citation type="journal article" date="2020" name="Fungal Divers.">
        <title>Resolving the Mortierellaceae phylogeny through synthesis of multi-gene phylogenetics and phylogenomics.</title>
        <authorList>
            <person name="Vandepol N."/>
            <person name="Liber J."/>
            <person name="Desiro A."/>
            <person name="Na H."/>
            <person name="Kennedy M."/>
            <person name="Barry K."/>
            <person name="Grigoriev I.V."/>
            <person name="Miller A.N."/>
            <person name="O'Donnell K."/>
            <person name="Stajich J.E."/>
            <person name="Bonito G."/>
        </authorList>
    </citation>
    <scope>NUCLEOTIDE SEQUENCE</scope>
    <source>
        <strain evidence="3">BC1065</strain>
    </source>
</reference>
<feature type="compositionally biased region" description="Pro residues" evidence="1">
    <location>
        <begin position="831"/>
        <end position="840"/>
    </location>
</feature>
<dbReference type="PANTHER" id="PTHR13318:SF95">
    <property type="entry name" value="F-BOX PROTEIN YLR352W"/>
    <property type="match status" value="1"/>
</dbReference>
<accession>A0A9P6PUW2</accession>
<dbReference type="InterPro" id="IPR032675">
    <property type="entry name" value="LRR_dom_sf"/>
</dbReference>
<dbReference type="GO" id="GO:0019005">
    <property type="term" value="C:SCF ubiquitin ligase complex"/>
    <property type="evidence" value="ECO:0007669"/>
    <property type="project" value="TreeGrafter"/>
</dbReference>
<gene>
    <name evidence="3" type="ORF">DFQ27_007964</name>
</gene>
<keyword evidence="4" id="KW-1185">Reference proteome</keyword>
<evidence type="ECO:0000259" key="2">
    <source>
        <dbReference type="Pfam" id="PF12937"/>
    </source>
</evidence>
<feature type="compositionally biased region" description="Low complexity" evidence="1">
    <location>
        <begin position="798"/>
        <end position="830"/>
    </location>
</feature>
<feature type="region of interest" description="Disordered" evidence="1">
    <location>
        <begin position="577"/>
        <end position="624"/>
    </location>
</feature>
<dbReference type="Proteomes" id="UP000807716">
    <property type="component" value="Unassembled WGS sequence"/>
</dbReference>
<feature type="compositionally biased region" description="Pro residues" evidence="1">
    <location>
        <begin position="356"/>
        <end position="366"/>
    </location>
</feature>
<dbReference type="AlphaFoldDB" id="A0A9P6PUW2"/>
<dbReference type="Pfam" id="PF12937">
    <property type="entry name" value="F-box-like"/>
    <property type="match status" value="1"/>
</dbReference>
<organism evidence="3 4">
    <name type="scientific">Actinomortierella ambigua</name>
    <dbReference type="NCBI Taxonomy" id="1343610"/>
    <lineage>
        <taxon>Eukaryota</taxon>
        <taxon>Fungi</taxon>
        <taxon>Fungi incertae sedis</taxon>
        <taxon>Mucoromycota</taxon>
        <taxon>Mortierellomycotina</taxon>
        <taxon>Mortierellomycetes</taxon>
        <taxon>Mortierellales</taxon>
        <taxon>Mortierellaceae</taxon>
        <taxon>Actinomortierella</taxon>
    </lineage>
</organism>
<feature type="region of interest" description="Disordered" evidence="1">
    <location>
        <begin position="341"/>
        <end position="374"/>
    </location>
</feature>
<feature type="region of interest" description="Disordered" evidence="1">
    <location>
        <begin position="894"/>
        <end position="923"/>
    </location>
</feature>
<sequence>MHPHPQVSLPSPGTEELVMSSLTATNSAHPFDVTEVLERILCMLDHDDLANARLVSRFWTQAAHRAFWQYPDLRGRGHRAIEQRLERYGSDVLSLDFTRSNLYSPDPLVAVDTITRCCPSVQELALPFGAFAFMGARRLINHYSRQLKVLRLDLSNTPQQPFMDLLTCLKALECLELKTKMSNLHASFLNYDELFKGCPRLWELIVSPAPYFNPDPAEIGTAPPPLTFHQEILGHPLVQQHNMSNHHHHALLSGRNTTTASLEAFTNNDLSRLKRLWLSLVWFSADHIKTLARACPNLIDLRLSYRASIDFDVPMPAIPFTTYLECWPNLKSLWIDGTRVSLPRPPPRQPQQQGRVPPPPPPPPPLASQHTVSQTGLRLPSEAMGNLHMVTTTVPSLPLRLTTLSLSRANALTDEGLMQIVDSLGTILSRLNVDRCLELTDKGIRYVLMNSPALIRLSAAELNLTMNLFEDGDEDEGGEDEEQVQGRNDSAGGVLDMAWRDRYREHYSGTGLSPNKHPIRGWTYQDRLPRRTWACTSSLKTLDLSWRESDGRPPHIQIRHGIKAYLDLHETDVQPVAFPVHSPPLSSSSSSSPSTTALSPPSSSSFPSPPLTSPSPTPSVHGSARDAHGLPYTYEFCTLAELERWQNYDPRRVEGWMGYYHPLFRKKFRLASMYHRLRQLVNLEALLLRGWIIPWRATDLVAFTPPPASPPSPTHEPLSADRYQAHVSYRKWCGRYPIQALDGISLPAQPRDDRLSQHLLQEGFIPNLRYLDITLENPKSSLDPHNEIPPTLLSGHRSPAATTTTSTTVNNSTTASSPVSNTSDTSTRPTRPTPPPPPAMEPSEYAQYSVWAAWVATCPRLTTILVKAQWLDGKIHPPYHDDIHIQLVRAPEEPVAQEKNADQNLQVQQQRGGQQEEQEDPKNVPIRSAVCTLHEYPALTSQGWAVFMS</sequence>
<comment type="caution">
    <text evidence="3">The sequence shown here is derived from an EMBL/GenBank/DDBJ whole genome shotgun (WGS) entry which is preliminary data.</text>
</comment>
<name>A0A9P6PUW2_9FUNG</name>
<feature type="compositionally biased region" description="Low complexity" evidence="1">
    <location>
        <begin position="906"/>
        <end position="915"/>
    </location>
</feature>
<dbReference type="CDD" id="cd09917">
    <property type="entry name" value="F-box_SF"/>
    <property type="match status" value="1"/>
</dbReference>
<feature type="compositionally biased region" description="Low complexity" evidence="1">
    <location>
        <begin position="583"/>
        <end position="606"/>
    </location>
</feature>
<dbReference type="GO" id="GO:0031146">
    <property type="term" value="P:SCF-dependent proteasomal ubiquitin-dependent protein catabolic process"/>
    <property type="evidence" value="ECO:0007669"/>
    <property type="project" value="TreeGrafter"/>
</dbReference>
<dbReference type="OrthoDB" id="2425465at2759"/>
<feature type="region of interest" description="Disordered" evidence="1">
    <location>
        <begin position="779"/>
        <end position="841"/>
    </location>
</feature>
<dbReference type="InterPro" id="IPR001810">
    <property type="entry name" value="F-box_dom"/>
</dbReference>
<dbReference type="SUPFAM" id="SSF81383">
    <property type="entry name" value="F-box domain"/>
    <property type="match status" value="1"/>
</dbReference>
<feature type="domain" description="F-box" evidence="2">
    <location>
        <begin position="34"/>
        <end position="73"/>
    </location>
</feature>
<dbReference type="SUPFAM" id="SSF52047">
    <property type="entry name" value="RNI-like"/>
    <property type="match status" value="1"/>
</dbReference>
<evidence type="ECO:0000313" key="4">
    <source>
        <dbReference type="Proteomes" id="UP000807716"/>
    </source>
</evidence>
<evidence type="ECO:0000313" key="3">
    <source>
        <dbReference type="EMBL" id="KAG0252588.1"/>
    </source>
</evidence>
<evidence type="ECO:0000256" key="1">
    <source>
        <dbReference type="SAM" id="MobiDB-lite"/>
    </source>
</evidence>
<dbReference type="Gene3D" id="3.80.10.10">
    <property type="entry name" value="Ribonuclease Inhibitor"/>
    <property type="match status" value="2"/>
</dbReference>
<dbReference type="InterPro" id="IPR036047">
    <property type="entry name" value="F-box-like_dom_sf"/>
</dbReference>
<feature type="compositionally biased region" description="Pro residues" evidence="1">
    <location>
        <begin position="607"/>
        <end position="617"/>
    </location>
</feature>
<dbReference type="EMBL" id="JAAAJB010000649">
    <property type="protein sequence ID" value="KAG0252588.1"/>
    <property type="molecule type" value="Genomic_DNA"/>
</dbReference>